<dbReference type="OrthoDB" id="9794566at2"/>
<dbReference type="SUPFAM" id="SSF55729">
    <property type="entry name" value="Acyl-CoA N-acyltransferases (Nat)"/>
    <property type="match status" value="1"/>
</dbReference>
<dbReference type="InterPro" id="IPR000182">
    <property type="entry name" value="GNAT_dom"/>
</dbReference>
<organism evidence="6 7">
    <name type="scientific">Aerococcus sanguinicola</name>
    <dbReference type="NCBI Taxonomy" id="119206"/>
    <lineage>
        <taxon>Bacteria</taxon>
        <taxon>Bacillati</taxon>
        <taxon>Bacillota</taxon>
        <taxon>Bacilli</taxon>
        <taxon>Lactobacillales</taxon>
        <taxon>Aerococcaceae</taxon>
        <taxon>Aerococcus</taxon>
    </lineage>
</organism>
<dbReference type="EMBL" id="PKGY01000002">
    <property type="protein sequence ID" value="PKZ22413.1"/>
    <property type="molecule type" value="Genomic_DNA"/>
</dbReference>
<dbReference type="PROSITE" id="PS51186">
    <property type="entry name" value="GNAT"/>
    <property type="match status" value="1"/>
</dbReference>
<evidence type="ECO:0000259" key="5">
    <source>
        <dbReference type="PROSITE" id="PS51186"/>
    </source>
</evidence>
<keyword evidence="2" id="KW-0963">Cytoplasm</keyword>
<gene>
    <name evidence="6" type="primary">rimI</name>
    <name evidence="6" type="ORF">CYJ28_04670</name>
</gene>
<sequence>MPTCWLGALRRLTPNMIKRLELGAGQAIWMVLEAAYPQPPTWTVEALDHFLSRPHAQVFAYYEEETLLALAQFQFLAGEAELLNLAVLPNFQRKGLGETLLREGISQLKVLGLERIFLEVRANNRSAQALYQKLGFDRLAVRPNYYQDGEDAWIYCLLV</sequence>
<keyword evidence="3 6" id="KW-0808">Transferase</keyword>
<proteinExistence type="inferred from homology"/>
<reference evidence="6 7" key="1">
    <citation type="submission" date="2017-12" db="EMBL/GenBank/DDBJ databases">
        <title>Phylogenetic diversity of female urinary microbiome.</title>
        <authorList>
            <person name="Thomas-White K."/>
            <person name="Wolfe A.J."/>
        </authorList>
    </citation>
    <scope>NUCLEOTIDE SEQUENCE [LARGE SCALE GENOMIC DNA]</scope>
    <source>
        <strain evidence="6 7">UMB0139</strain>
    </source>
</reference>
<dbReference type="InterPro" id="IPR006464">
    <property type="entry name" value="AcTrfase_RimI/Ard1"/>
</dbReference>
<dbReference type="PANTHER" id="PTHR43420:SF44">
    <property type="entry name" value="ACETYLTRANSFERASE YPEA"/>
    <property type="match status" value="1"/>
</dbReference>
<dbReference type="Proteomes" id="UP000234239">
    <property type="component" value="Unassembled WGS sequence"/>
</dbReference>
<protein>
    <submittedName>
        <fullName evidence="6">Ribosomal-protein-alanine N-acetyltransferase</fullName>
    </submittedName>
</protein>
<dbReference type="GO" id="GO:0008080">
    <property type="term" value="F:N-acetyltransferase activity"/>
    <property type="evidence" value="ECO:0007669"/>
    <property type="project" value="InterPro"/>
</dbReference>
<name>A0A2I1MQK5_9LACT</name>
<feature type="domain" description="N-acetyltransferase" evidence="5">
    <location>
        <begin position="15"/>
        <end position="159"/>
    </location>
</feature>
<evidence type="ECO:0000256" key="3">
    <source>
        <dbReference type="ARBA" id="ARBA00022679"/>
    </source>
</evidence>
<comment type="similarity">
    <text evidence="1">Belongs to the acetyltransferase family. RimI subfamily.</text>
</comment>
<accession>A0A2I1MQK5</accession>
<dbReference type="Gene3D" id="3.40.630.30">
    <property type="match status" value="1"/>
</dbReference>
<evidence type="ECO:0000256" key="4">
    <source>
        <dbReference type="ARBA" id="ARBA00023315"/>
    </source>
</evidence>
<dbReference type="InterPro" id="IPR050680">
    <property type="entry name" value="YpeA/RimI_acetyltransf"/>
</dbReference>
<dbReference type="InterPro" id="IPR016181">
    <property type="entry name" value="Acyl_CoA_acyltransferase"/>
</dbReference>
<evidence type="ECO:0000256" key="1">
    <source>
        <dbReference type="ARBA" id="ARBA00005395"/>
    </source>
</evidence>
<dbReference type="CDD" id="cd04301">
    <property type="entry name" value="NAT_SF"/>
    <property type="match status" value="1"/>
</dbReference>
<dbReference type="PANTHER" id="PTHR43420">
    <property type="entry name" value="ACETYLTRANSFERASE"/>
    <property type="match status" value="1"/>
</dbReference>
<comment type="caution">
    <text evidence="6">The sequence shown here is derived from an EMBL/GenBank/DDBJ whole genome shotgun (WGS) entry which is preliminary data.</text>
</comment>
<evidence type="ECO:0000313" key="7">
    <source>
        <dbReference type="Proteomes" id="UP000234239"/>
    </source>
</evidence>
<evidence type="ECO:0000256" key="2">
    <source>
        <dbReference type="ARBA" id="ARBA00022490"/>
    </source>
</evidence>
<evidence type="ECO:0000313" key="6">
    <source>
        <dbReference type="EMBL" id="PKZ22413.1"/>
    </source>
</evidence>
<dbReference type="AlphaFoldDB" id="A0A2I1MQK5"/>
<keyword evidence="4" id="KW-0012">Acyltransferase</keyword>
<dbReference type="Pfam" id="PF00583">
    <property type="entry name" value="Acetyltransf_1"/>
    <property type="match status" value="1"/>
</dbReference>
<dbReference type="NCBIfam" id="TIGR01575">
    <property type="entry name" value="rimI"/>
    <property type="match status" value="1"/>
</dbReference>